<reference evidence="9" key="2">
    <citation type="journal article" date="2020" name="Microorganisms">
        <title>Osmotic Adaptation and Compatible Solute Biosynthesis of Phototrophic Bacteria as Revealed from Genome Analyses.</title>
        <authorList>
            <person name="Imhoff J.F."/>
            <person name="Rahn T."/>
            <person name="Kunzel S."/>
            <person name="Keller A."/>
            <person name="Neulinger S.C."/>
        </authorList>
    </citation>
    <scope>NUCLEOTIDE SEQUENCE</scope>
    <source>
        <strain evidence="9">DSM 11080</strain>
    </source>
</reference>
<comment type="subcellular location">
    <subcellularLocation>
        <location evidence="1">Golgi apparatus membrane</location>
        <topology evidence="1">Single-pass type II membrane protein</topology>
    </subcellularLocation>
</comment>
<name>A0AAJ0U6S6_9GAMM</name>
<sequence length="276" mass="31722">MLAFVHIEKCAGTTLKSILRANFGFRYAEVRPLSPASERTFRPADLRYYRRLNPLLGCIVGHSVKPWANLESVVPDIRYITLLREPVQRYLSYYRYGGGRHRKPWPFSFEQYLEMEPFRNFQVRKLAGCEDLEAAIRILEERFLLAGDMAEFDEFVCLLQATYTPKRLDIRYKRLNESRRPADDPLLTAHRDSIEAANSLDLALYRHLHEVLLPRARAAYPGDLASAVDAFQRDAAPSRLKRAFGAAAWRLQQRLLLGPVTGRARRRAGLPAAGQY</sequence>
<keyword evidence="4" id="KW-0735">Signal-anchor</keyword>
<evidence type="ECO:0000313" key="9">
    <source>
        <dbReference type="EMBL" id="MBK1706365.1"/>
    </source>
</evidence>
<keyword evidence="3" id="KW-0812">Transmembrane</keyword>
<evidence type="ECO:0000256" key="8">
    <source>
        <dbReference type="ARBA" id="ARBA00023180"/>
    </source>
</evidence>
<dbReference type="InterPro" id="IPR005331">
    <property type="entry name" value="Sulfotransferase"/>
</dbReference>
<dbReference type="EMBL" id="NRSJ01000040">
    <property type="protein sequence ID" value="MBK1706365.1"/>
    <property type="molecule type" value="Genomic_DNA"/>
</dbReference>
<evidence type="ECO:0000256" key="5">
    <source>
        <dbReference type="ARBA" id="ARBA00022989"/>
    </source>
</evidence>
<evidence type="ECO:0000256" key="7">
    <source>
        <dbReference type="ARBA" id="ARBA00023136"/>
    </source>
</evidence>
<dbReference type="GO" id="GO:0009247">
    <property type="term" value="P:glycolipid biosynthetic process"/>
    <property type="evidence" value="ECO:0007669"/>
    <property type="project" value="InterPro"/>
</dbReference>
<dbReference type="InterPro" id="IPR027417">
    <property type="entry name" value="P-loop_NTPase"/>
</dbReference>
<gene>
    <name evidence="9" type="ORF">CKO40_17875</name>
</gene>
<evidence type="ECO:0000256" key="3">
    <source>
        <dbReference type="ARBA" id="ARBA00022692"/>
    </source>
</evidence>
<dbReference type="GO" id="GO:0016020">
    <property type="term" value="C:membrane"/>
    <property type="evidence" value="ECO:0007669"/>
    <property type="project" value="InterPro"/>
</dbReference>
<dbReference type="Proteomes" id="UP001296776">
    <property type="component" value="Unassembled WGS sequence"/>
</dbReference>
<accession>A0AAJ0U6S6</accession>
<evidence type="ECO:0000256" key="6">
    <source>
        <dbReference type="ARBA" id="ARBA00023034"/>
    </source>
</evidence>
<dbReference type="InterPro" id="IPR009729">
    <property type="entry name" value="Gal-3-0_sulfotransfrase"/>
</dbReference>
<evidence type="ECO:0000256" key="1">
    <source>
        <dbReference type="ARBA" id="ARBA00004323"/>
    </source>
</evidence>
<keyword evidence="5" id="KW-1133">Transmembrane helix</keyword>
<evidence type="ECO:0008006" key="11">
    <source>
        <dbReference type="Google" id="ProtNLM"/>
    </source>
</evidence>
<evidence type="ECO:0000313" key="10">
    <source>
        <dbReference type="Proteomes" id="UP001296776"/>
    </source>
</evidence>
<evidence type="ECO:0000256" key="4">
    <source>
        <dbReference type="ARBA" id="ARBA00022968"/>
    </source>
</evidence>
<protein>
    <recommendedName>
        <fullName evidence="11">Sulfotransferase family protein</fullName>
    </recommendedName>
</protein>
<keyword evidence="10" id="KW-1185">Reference proteome</keyword>
<keyword evidence="6" id="KW-0333">Golgi apparatus</keyword>
<dbReference type="GO" id="GO:0001733">
    <property type="term" value="F:galactosylceramide sulfotransferase activity"/>
    <property type="evidence" value="ECO:0007669"/>
    <property type="project" value="InterPro"/>
</dbReference>
<dbReference type="Pfam" id="PF03567">
    <property type="entry name" value="Sulfotransfer_2"/>
    <property type="match status" value="1"/>
</dbReference>
<dbReference type="AlphaFoldDB" id="A0AAJ0U6S6"/>
<dbReference type="SUPFAM" id="SSF52540">
    <property type="entry name" value="P-loop containing nucleoside triphosphate hydrolases"/>
    <property type="match status" value="1"/>
</dbReference>
<dbReference type="Gene3D" id="3.40.50.300">
    <property type="entry name" value="P-loop containing nucleotide triphosphate hydrolases"/>
    <property type="match status" value="1"/>
</dbReference>
<evidence type="ECO:0000256" key="2">
    <source>
        <dbReference type="ARBA" id="ARBA00022679"/>
    </source>
</evidence>
<reference evidence="9" key="1">
    <citation type="submission" date="2017-08" db="EMBL/GenBank/DDBJ databases">
        <authorList>
            <person name="Imhoff J.F."/>
            <person name="Rahn T."/>
            <person name="Kuenzel S."/>
            <person name="Neulinger S.C."/>
        </authorList>
    </citation>
    <scope>NUCLEOTIDE SEQUENCE</scope>
    <source>
        <strain evidence="9">DSM 11080</strain>
    </source>
</reference>
<keyword evidence="8" id="KW-0325">Glycoprotein</keyword>
<comment type="caution">
    <text evidence="9">The sequence shown here is derived from an EMBL/GenBank/DDBJ whole genome shotgun (WGS) entry which is preliminary data.</text>
</comment>
<keyword evidence="2" id="KW-0808">Transferase</keyword>
<proteinExistence type="predicted"/>
<dbReference type="PANTHER" id="PTHR14647">
    <property type="entry name" value="GALACTOSE-3-O-SULFOTRANSFERASE"/>
    <property type="match status" value="1"/>
</dbReference>
<keyword evidence="7" id="KW-0472">Membrane</keyword>
<organism evidence="9 10">
    <name type="scientific">Halochromatium glycolicum</name>
    <dbReference type="NCBI Taxonomy" id="85075"/>
    <lineage>
        <taxon>Bacteria</taxon>
        <taxon>Pseudomonadati</taxon>
        <taxon>Pseudomonadota</taxon>
        <taxon>Gammaproteobacteria</taxon>
        <taxon>Chromatiales</taxon>
        <taxon>Chromatiaceae</taxon>
        <taxon>Halochromatium</taxon>
    </lineage>
</organism>
<dbReference type="RefSeq" id="WP_200347818.1">
    <property type="nucleotide sequence ID" value="NZ_NRSJ01000040.1"/>
</dbReference>
<dbReference type="PANTHER" id="PTHR14647:SF87">
    <property type="entry name" value="PUTATIVE-RELATED"/>
    <property type="match status" value="1"/>
</dbReference>